<protein>
    <submittedName>
        <fullName evidence="2">SixA phosphatase family protein</fullName>
    </submittedName>
</protein>
<evidence type="ECO:0000313" key="3">
    <source>
        <dbReference type="Proteomes" id="UP001595740"/>
    </source>
</evidence>
<dbReference type="RefSeq" id="WP_386758918.1">
    <property type="nucleotide sequence ID" value="NZ_JBHRXK010000003.1"/>
</dbReference>
<name>A0ABV7RTI9_9GAMM</name>
<feature type="signal peptide" evidence="1">
    <location>
        <begin position="1"/>
        <end position="20"/>
    </location>
</feature>
<dbReference type="SUPFAM" id="SSF53254">
    <property type="entry name" value="Phosphoglycerate mutase-like"/>
    <property type="match status" value="1"/>
</dbReference>
<organism evidence="2 3">
    <name type="scientific">Lysobacter cavernae</name>
    <dbReference type="NCBI Taxonomy" id="1685901"/>
    <lineage>
        <taxon>Bacteria</taxon>
        <taxon>Pseudomonadati</taxon>
        <taxon>Pseudomonadota</taxon>
        <taxon>Gammaproteobacteria</taxon>
        <taxon>Lysobacterales</taxon>
        <taxon>Lysobacteraceae</taxon>
        <taxon>Lysobacter</taxon>
    </lineage>
</organism>
<evidence type="ECO:0000256" key="1">
    <source>
        <dbReference type="SAM" id="SignalP"/>
    </source>
</evidence>
<dbReference type="SMART" id="SM00855">
    <property type="entry name" value="PGAM"/>
    <property type="match status" value="1"/>
</dbReference>
<gene>
    <name evidence="2" type="ORF">ACFOLC_09080</name>
</gene>
<keyword evidence="3" id="KW-1185">Reference proteome</keyword>
<evidence type="ECO:0000313" key="2">
    <source>
        <dbReference type="EMBL" id="MFC3551171.1"/>
    </source>
</evidence>
<dbReference type="Gene3D" id="3.40.50.1240">
    <property type="entry name" value="Phosphoglycerate mutase-like"/>
    <property type="match status" value="1"/>
</dbReference>
<proteinExistence type="predicted"/>
<dbReference type="EMBL" id="JBHRXK010000003">
    <property type="protein sequence ID" value="MFC3551171.1"/>
    <property type="molecule type" value="Genomic_DNA"/>
</dbReference>
<dbReference type="PROSITE" id="PS51257">
    <property type="entry name" value="PROKAR_LIPOPROTEIN"/>
    <property type="match status" value="1"/>
</dbReference>
<dbReference type="Proteomes" id="UP001595740">
    <property type="component" value="Unassembled WGS sequence"/>
</dbReference>
<dbReference type="CDD" id="cd07067">
    <property type="entry name" value="HP_PGM_like"/>
    <property type="match status" value="1"/>
</dbReference>
<dbReference type="InterPro" id="IPR029033">
    <property type="entry name" value="His_PPase_superfam"/>
</dbReference>
<sequence length="169" mass="17816">MKPALPVLLALALLGGCATATPPAPASTFILVRHAEKVGDGSDDPALTEAGRVRADALARRFADAPLSSVYSTGYRRTQQTAAPTALAHELTVVTYAAKQPASEFAGLLRREHAGQQVLVVGHSNTIPDIAAALCACRVAAMPETEYDRLITVRIDATGQATLEESRQR</sequence>
<accession>A0ABV7RTI9</accession>
<keyword evidence="1" id="KW-0732">Signal</keyword>
<comment type="caution">
    <text evidence="2">The sequence shown here is derived from an EMBL/GenBank/DDBJ whole genome shotgun (WGS) entry which is preliminary data.</text>
</comment>
<reference evidence="3" key="1">
    <citation type="journal article" date="2019" name="Int. J. Syst. Evol. Microbiol.">
        <title>The Global Catalogue of Microorganisms (GCM) 10K type strain sequencing project: providing services to taxonomists for standard genome sequencing and annotation.</title>
        <authorList>
            <consortium name="The Broad Institute Genomics Platform"/>
            <consortium name="The Broad Institute Genome Sequencing Center for Infectious Disease"/>
            <person name="Wu L."/>
            <person name="Ma J."/>
        </authorList>
    </citation>
    <scope>NUCLEOTIDE SEQUENCE [LARGE SCALE GENOMIC DNA]</scope>
    <source>
        <strain evidence="3">KCTC 42875</strain>
    </source>
</reference>
<dbReference type="InterPro" id="IPR013078">
    <property type="entry name" value="His_Pase_superF_clade-1"/>
</dbReference>
<dbReference type="Pfam" id="PF00300">
    <property type="entry name" value="His_Phos_1"/>
    <property type="match status" value="1"/>
</dbReference>
<feature type="chain" id="PRO_5047184853" evidence="1">
    <location>
        <begin position="21"/>
        <end position="169"/>
    </location>
</feature>